<dbReference type="SUPFAM" id="SSF53822">
    <property type="entry name" value="Periplasmic binding protein-like I"/>
    <property type="match status" value="1"/>
</dbReference>
<dbReference type="CDD" id="cd06325">
    <property type="entry name" value="PBP1_ABC_unchar_transporter"/>
    <property type="match status" value="1"/>
</dbReference>
<reference evidence="2 3" key="2">
    <citation type="submission" date="2017-10" db="EMBL/GenBank/DDBJ databases">
        <authorList>
            <person name="Banno H."/>
            <person name="Chua N.-H."/>
        </authorList>
    </citation>
    <scope>NUCLEOTIDE SEQUENCE [LARGE SCALE GENOMIC DNA]</scope>
    <source>
        <strain evidence="2 3">JK623</strain>
    </source>
</reference>
<proteinExistence type="predicted"/>
<dbReference type="Proteomes" id="UP000224563">
    <property type="component" value="Unassembled WGS sequence"/>
</dbReference>
<dbReference type="Gene3D" id="3.40.50.2300">
    <property type="match status" value="2"/>
</dbReference>
<dbReference type="InterPro" id="IPR007487">
    <property type="entry name" value="ABC_transpt-TYRBP-like"/>
</dbReference>
<name>A0A2G3E1E1_9FIRM</name>
<dbReference type="AlphaFoldDB" id="A0A2G3E1E1"/>
<evidence type="ECO:0000313" key="2">
    <source>
        <dbReference type="EMBL" id="PHU37088.1"/>
    </source>
</evidence>
<organism evidence="2 3">
    <name type="scientific">Agathobacter ruminis</name>
    <dbReference type="NCBI Taxonomy" id="1712665"/>
    <lineage>
        <taxon>Bacteria</taxon>
        <taxon>Bacillati</taxon>
        <taxon>Bacillota</taxon>
        <taxon>Clostridia</taxon>
        <taxon>Lachnospirales</taxon>
        <taxon>Lachnospiraceae</taxon>
        <taxon>Agathobacter</taxon>
    </lineage>
</organism>
<gene>
    <name evidence="2" type="ORF">CSX02_09880</name>
</gene>
<sequence length="325" mass="34468">MKKRMLKVTAAVCAMLLGLTACGKSNDSADKVYKIGICQIVQHDALDAATQGFKDALIKKLGEDHVKFDYQDASGDSATCATIANGFASANVDLILANATAPLQAAAAATTEIPILGTSITDYAVALELKDWSGATGINVSGTSDLAPLEEQAAMIQELFPADKFAKVGILYCTAEPNSLYQVEVVTKELEKLGYTVTPYAFTDTNDVSSVCTTAANASDVMYIPTDNTAASNTGIIDQICRPAKVPIVTGEEGICAGCGVATLSISYYELGYTTGEMAYEVLVNHADVSKMEVKYAPNTTKKYNKEICDELGIKIPDDYVAIEK</sequence>
<dbReference type="EMBL" id="PDYG01000082">
    <property type="protein sequence ID" value="PHU37088.1"/>
    <property type="molecule type" value="Genomic_DNA"/>
</dbReference>
<keyword evidence="3" id="KW-1185">Reference proteome</keyword>
<comment type="caution">
    <text evidence="2">The sequence shown here is derived from an EMBL/GenBank/DDBJ whole genome shotgun (WGS) entry which is preliminary data.</text>
</comment>
<dbReference type="RefSeq" id="WP_099386574.1">
    <property type="nucleotide sequence ID" value="NZ_JANSWH010000095.1"/>
</dbReference>
<dbReference type="PANTHER" id="PTHR35271">
    <property type="entry name" value="ABC TRANSPORTER, SUBSTRATE-BINDING LIPOPROTEIN-RELATED"/>
    <property type="match status" value="1"/>
</dbReference>
<dbReference type="Pfam" id="PF04392">
    <property type="entry name" value="ABC_sub_bind"/>
    <property type="match status" value="1"/>
</dbReference>
<keyword evidence="1" id="KW-0732">Signal</keyword>
<evidence type="ECO:0000256" key="1">
    <source>
        <dbReference type="SAM" id="SignalP"/>
    </source>
</evidence>
<protein>
    <submittedName>
        <fullName evidence="2">ABC transporter substrate-binding protein</fullName>
    </submittedName>
</protein>
<accession>A0A2G3E1E1</accession>
<evidence type="ECO:0000313" key="3">
    <source>
        <dbReference type="Proteomes" id="UP000224563"/>
    </source>
</evidence>
<dbReference type="InterPro" id="IPR028082">
    <property type="entry name" value="Peripla_BP_I"/>
</dbReference>
<dbReference type="PROSITE" id="PS51257">
    <property type="entry name" value="PROKAR_LIPOPROTEIN"/>
    <property type="match status" value="1"/>
</dbReference>
<dbReference type="PANTHER" id="PTHR35271:SF1">
    <property type="entry name" value="ABC TRANSPORTER, SUBSTRATE-BINDING LIPOPROTEIN"/>
    <property type="match status" value="1"/>
</dbReference>
<feature type="chain" id="PRO_5013828008" evidence="1">
    <location>
        <begin position="24"/>
        <end position="325"/>
    </location>
</feature>
<reference evidence="2 3" key="1">
    <citation type="submission" date="2017-10" db="EMBL/GenBank/DDBJ databases">
        <title>Resolving the taxonomy of Roseburia spp., Eubacterium rectale and Agathobacter spp. through phylogenomic analysis.</title>
        <authorList>
            <person name="Sheridan P.O."/>
            <person name="Walker A.W."/>
            <person name="Duncan S.H."/>
            <person name="Scott K.P."/>
            <person name="Toole P.W.O."/>
            <person name="Luis P."/>
            <person name="Flint H.J."/>
        </authorList>
    </citation>
    <scope>NUCLEOTIDE SEQUENCE [LARGE SCALE GENOMIC DNA]</scope>
    <source>
        <strain evidence="2 3">JK623</strain>
    </source>
</reference>
<feature type="signal peptide" evidence="1">
    <location>
        <begin position="1"/>
        <end position="23"/>
    </location>
</feature>